<dbReference type="OrthoDB" id="25818at2759"/>
<evidence type="ECO:0000259" key="3">
    <source>
        <dbReference type="SMART" id="SM01266"/>
    </source>
</evidence>
<dbReference type="InterPro" id="IPR011004">
    <property type="entry name" value="Trimer_LpxA-like_sf"/>
</dbReference>
<evidence type="ECO:0000256" key="2">
    <source>
        <dbReference type="ARBA" id="ARBA00022679"/>
    </source>
</evidence>
<dbReference type="SMART" id="SM01266">
    <property type="entry name" value="Mac"/>
    <property type="match status" value="1"/>
</dbReference>
<dbReference type="Pfam" id="PF12464">
    <property type="entry name" value="Mac"/>
    <property type="match status" value="1"/>
</dbReference>
<proteinExistence type="inferred from homology"/>
<dbReference type="PANTHER" id="PTHR23416:SF23">
    <property type="entry name" value="ACETYLTRANSFERASE C18B11.09C-RELATED"/>
    <property type="match status" value="1"/>
</dbReference>
<reference evidence="4 5" key="1">
    <citation type="journal article" date="2018" name="Mol. Biol. Evol.">
        <title>Broad Genomic Sampling Reveals a Smut Pathogenic Ancestry of the Fungal Clade Ustilaginomycotina.</title>
        <authorList>
            <person name="Kijpornyongpan T."/>
            <person name="Mondo S.J."/>
            <person name="Barry K."/>
            <person name="Sandor L."/>
            <person name="Lee J."/>
            <person name="Lipzen A."/>
            <person name="Pangilinan J."/>
            <person name="LaButti K."/>
            <person name="Hainaut M."/>
            <person name="Henrissat B."/>
            <person name="Grigoriev I.V."/>
            <person name="Spatafora J.W."/>
            <person name="Aime M.C."/>
        </authorList>
    </citation>
    <scope>NUCLEOTIDE SEQUENCE [LARGE SCALE GENOMIC DNA]</scope>
    <source>
        <strain evidence="4 5">MCA 4198</strain>
    </source>
</reference>
<protein>
    <submittedName>
        <fullName evidence="4">Trimeric LpxA-like protein</fullName>
    </submittedName>
</protein>
<dbReference type="Pfam" id="PF14602">
    <property type="entry name" value="Hexapep_2"/>
    <property type="match status" value="1"/>
</dbReference>
<dbReference type="Proteomes" id="UP000245768">
    <property type="component" value="Unassembled WGS sequence"/>
</dbReference>
<dbReference type="GO" id="GO:0016407">
    <property type="term" value="F:acetyltransferase activity"/>
    <property type="evidence" value="ECO:0007669"/>
    <property type="project" value="InterPro"/>
</dbReference>
<dbReference type="Gene3D" id="2.160.10.10">
    <property type="entry name" value="Hexapeptide repeat proteins"/>
    <property type="match status" value="1"/>
</dbReference>
<accession>A0A316YCN2</accession>
<dbReference type="PANTHER" id="PTHR23416">
    <property type="entry name" value="SIALIC ACID SYNTHASE-RELATED"/>
    <property type="match status" value="1"/>
</dbReference>
<dbReference type="GeneID" id="37045633"/>
<evidence type="ECO:0000313" key="5">
    <source>
        <dbReference type="Proteomes" id="UP000245768"/>
    </source>
</evidence>
<keyword evidence="2" id="KW-0808">Transferase</keyword>
<dbReference type="InterPro" id="IPR024688">
    <property type="entry name" value="Mac_dom"/>
</dbReference>
<dbReference type="InterPro" id="IPR051159">
    <property type="entry name" value="Hexapeptide_acetyltransf"/>
</dbReference>
<feature type="domain" description="Maltose/galactoside acetyltransferase" evidence="3">
    <location>
        <begin position="30"/>
        <end position="95"/>
    </location>
</feature>
<dbReference type="InterPro" id="IPR001451">
    <property type="entry name" value="Hexapep"/>
</dbReference>
<dbReference type="EMBL" id="KZ819641">
    <property type="protein sequence ID" value="PWN86961.1"/>
    <property type="molecule type" value="Genomic_DNA"/>
</dbReference>
<organism evidence="4 5">
    <name type="scientific">Acaromyces ingoldii</name>
    <dbReference type="NCBI Taxonomy" id="215250"/>
    <lineage>
        <taxon>Eukaryota</taxon>
        <taxon>Fungi</taxon>
        <taxon>Dikarya</taxon>
        <taxon>Basidiomycota</taxon>
        <taxon>Ustilaginomycotina</taxon>
        <taxon>Exobasidiomycetes</taxon>
        <taxon>Exobasidiales</taxon>
        <taxon>Cryptobasidiaceae</taxon>
        <taxon>Acaromyces</taxon>
    </lineage>
</organism>
<evidence type="ECO:0000313" key="4">
    <source>
        <dbReference type="EMBL" id="PWN86961.1"/>
    </source>
</evidence>
<dbReference type="FunCoup" id="A0A316YCN2">
    <property type="interactions" value="6"/>
</dbReference>
<dbReference type="RefSeq" id="XP_025374159.1">
    <property type="nucleotide sequence ID" value="XM_025523717.1"/>
</dbReference>
<keyword evidence="5" id="KW-1185">Reference proteome</keyword>
<dbReference type="STRING" id="215250.A0A316YCN2"/>
<dbReference type="CDD" id="cd03357">
    <property type="entry name" value="LbH_MAT_GAT"/>
    <property type="match status" value="1"/>
</dbReference>
<dbReference type="GO" id="GO:0008374">
    <property type="term" value="F:O-acyltransferase activity"/>
    <property type="evidence" value="ECO:0007669"/>
    <property type="project" value="TreeGrafter"/>
</dbReference>
<gene>
    <name evidence="4" type="ORF">FA10DRAFT_281791</name>
</gene>
<evidence type="ECO:0000256" key="1">
    <source>
        <dbReference type="ARBA" id="ARBA00007274"/>
    </source>
</evidence>
<dbReference type="SUPFAM" id="SSF51161">
    <property type="entry name" value="Trimeric LpxA-like enzymes"/>
    <property type="match status" value="1"/>
</dbReference>
<dbReference type="AlphaFoldDB" id="A0A316YCN2"/>
<sequence length="262" mass="28077">MSNGTAKTSSQKFAAADAQYAERLASMTMTERSALGLPYIATDDALMQRRLKCRQLCGRYNRSVPGPADETEKGYNDIMNEERRALLRDIFGVDEAKSRQLFIDPPFLCDYGTNITFEGSFYCNFNTVILDCAAVRLGDGVLFGPNVHLYGGTHSVSITERETGAERALPIAVGKNTWVGGNVSILAQQLTCAIAFASPRVPSAGVTIGQGCTVGAGSVVTRDVPNWSVVAGNPARVLKTLTEAERGDPNFGPTKGVSFAHS</sequence>
<name>A0A316YCN2_9BASI</name>
<comment type="similarity">
    <text evidence="1">Belongs to the transferase hexapeptide repeat family.</text>
</comment>
<dbReference type="InParanoid" id="A0A316YCN2"/>